<dbReference type="KEGG" id="mfre:EXE63_00695"/>
<keyword evidence="2" id="KW-1185">Reference proteome</keyword>
<keyword evidence="1" id="KW-0614">Plasmid</keyword>
<evidence type="ECO:0000313" key="2">
    <source>
        <dbReference type="Proteomes" id="UP000501849"/>
    </source>
</evidence>
<protein>
    <submittedName>
        <fullName evidence="1">Uncharacterized protein</fullName>
    </submittedName>
</protein>
<dbReference type="Proteomes" id="UP000501849">
    <property type="component" value="Plasmid unnamed1"/>
</dbReference>
<reference evidence="1 2" key="1">
    <citation type="submission" date="2019-04" db="EMBL/GenBank/DDBJ databases">
        <title>Draft, Whole-Genome Sequence of the Anthracene-degrading Mycobacterium frederiksbergense LB501T, Isolated from a Polycyclic Aromatic Hydrocarbon (PAH)-Contaminated Soil.</title>
        <authorList>
            <person name="Augelletti F."/>
        </authorList>
    </citation>
    <scope>NUCLEOTIDE SEQUENCE [LARGE SCALE GENOMIC DNA]</scope>
    <source>
        <strain evidence="1 2">LB 501T</strain>
        <plasmid evidence="1 2">unnamed1</plasmid>
    </source>
</reference>
<sequence length="88" mass="9059">MSEIPEDAVAQAIGLSGTPRDLVLAGFTLGLEHAAKIIEVCTDEQTDATMREATPKQCFEVAALLVRNQGGEAVTALKAGAVLPVAPA</sequence>
<gene>
    <name evidence="1" type="ORF">EXE63_00695</name>
</gene>
<name>A0A6H0RWV0_9MYCO</name>
<evidence type="ECO:0000313" key="1">
    <source>
        <dbReference type="EMBL" id="QIV79598.1"/>
    </source>
</evidence>
<accession>A0A6H0RWV0</accession>
<dbReference type="EMBL" id="CP038797">
    <property type="protein sequence ID" value="QIV79598.1"/>
    <property type="molecule type" value="Genomic_DNA"/>
</dbReference>
<organism evidence="1 2">
    <name type="scientific">Mycolicibacterium frederiksbergense</name>
    <dbReference type="NCBI Taxonomy" id="117567"/>
    <lineage>
        <taxon>Bacteria</taxon>
        <taxon>Bacillati</taxon>
        <taxon>Actinomycetota</taxon>
        <taxon>Actinomycetes</taxon>
        <taxon>Mycobacteriales</taxon>
        <taxon>Mycobacteriaceae</taxon>
        <taxon>Mycolicibacterium</taxon>
    </lineage>
</organism>
<proteinExistence type="predicted"/>
<dbReference type="AlphaFoldDB" id="A0A6H0RWV0"/>
<geneLocation type="plasmid" evidence="1 2">
    <name>unnamed1</name>
</geneLocation>
<dbReference type="RefSeq" id="WP_168140382.1">
    <property type="nucleotide sequence ID" value="NZ_CP038797.1"/>
</dbReference>